<evidence type="ECO:0000313" key="8">
    <source>
        <dbReference type="EMBL" id="EPY23031.1"/>
    </source>
</evidence>
<dbReference type="Pfam" id="PF01358">
    <property type="entry name" value="PARP_regulatory"/>
    <property type="match status" value="1"/>
</dbReference>
<dbReference type="InterPro" id="IPR025804">
    <property type="entry name" value="Pox/kineto_cap_MeTfrase"/>
</dbReference>
<keyword evidence="5" id="KW-0648">Protein biosynthesis</keyword>
<dbReference type="GO" id="GO:0004483">
    <property type="term" value="F:methyltransferase cap1 activity"/>
    <property type="evidence" value="ECO:0007669"/>
    <property type="project" value="UniProtKB-EC"/>
</dbReference>
<evidence type="ECO:0000256" key="2">
    <source>
        <dbReference type="ARBA" id="ARBA00011923"/>
    </source>
</evidence>
<evidence type="ECO:0000256" key="1">
    <source>
        <dbReference type="ARBA" id="ARBA00004328"/>
    </source>
</evidence>
<dbReference type="Gene3D" id="3.40.50.150">
    <property type="entry name" value="Vaccinia Virus protein VP39"/>
    <property type="match status" value="1"/>
</dbReference>
<dbReference type="GO" id="GO:0006370">
    <property type="term" value="P:7-methylguanosine mRNA capping"/>
    <property type="evidence" value="ECO:0007669"/>
    <property type="project" value="InterPro"/>
</dbReference>
<organism evidence="8 9">
    <name type="scientific">Strigomonas culicis</name>
    <dbReference type="NCBI Taxonomy" id="28005"/>
    <lineage>
        <taxon>Eukaryota</taxon>
        <taxon>Discoba</taxon>
        <taxon>Euglenozoa</taxon>
        <taxon>Kinetoplastea</taxon>
        <taxon>Metakinetoplastina</taxon>
        <taxon>Trypanosomatida</taxon>
        <taxon>Trypanosomatidae</taxon>
        <taxon>Strigomonadinae</taxon>
        <taxon>Strigomonas</taxon>
    </lineage>
</organism>
<dbReference type="EC" id="2.1.1.57" evidence="2"/>
<name>S9V7U5_9TRYP</name>
<comment type="function">
    <text evidence="6">Displays methyltransferase, positive regulation of the poly(A) polymerase and transcription elongation activities. Involved in the modification of both mRNA ends and in intermediate and late gene positive transcription elongation. At the mRNAs 5' end, methylates the ribose 2' OH group of the first transcribed nucleotide, thereby producing a 2'-O-methylpurine cap. At the 3' end, functions as a processivity factor which stimulates the activity of the viral poly(A) polymerase OPG063 that creates mRNA's poly(A) tail. In the presence of OPG102, OPG063 does not dissociate from the RNA allowing tail elongation to around 250 adenylates.</text>
</comment>
<comment type="subcellular location">
    <subcellularLocation>
        <location evidence="1">Virion</location>
    </subcellularLocation>
</comment>
<dbReference type="GO" id="GO:0003746">
    <property type="term" value="F:translation elongation factor activity"/>
    <property type="evidence" value="ECO:0007669"/>
    <property type="project" value="UniProtKB-KW"/>
</dbReference>
<proteinExistence type="predicted"/>
<dbReference type="Proteomes" id="UP000015354">
    <property type="component" value="Unassembled WGS sequence"/>
</dbReference>
<dbReference type="InterPro" id="IPR000176">
    <property type="entry name" value="mRNA_MeTrfase-like"/>
</dbReference>
<evidence type="ECO:0000313" key="9">
    <source>
        <dbReference type="Proteomes" id="UP000015354"/>
    </source>
</evidence>
<dbReference type="PROSITE" id="PS51612">
    <property type="entry name" value="SAM_MT_2O_PK"/>
    <property type="match status" value="1"/>
</dbReference>
<dbReference type="EMBL" id="ATMH01007927">
    <property type="protein sequence ID" value="EPY23031.1"/>
    <property type="molecule type" value="Genomic_DNA"/>
</dbReference>
<keyword evidence="9" id="KW-1185">Reference proteome</keyword>
<dbReference type="CDD" id="cd20760">
    <property type="entry name" value="capping_2-OMTase_Mimiviridae"/>
    <property type="match status" value="1"/>
</dbReference>
<protein>
    <recommendedName>
        <fullName evidence="3">Cap-specific mRNA (nucleoside-2'-O-)-methyltransferase</fullName>
        <ecNumber evidence="2">2.1.1.57</ecNumber>
    </recommendedName>
</protein>
<accession>S9V7U5</accession>
<keyword evidence="4" id="KW-0251">Elongation factor</keyword>
<evidence type="ECO:0000256" key="7">
    <source>
        <dbReference type="ARBA" id="ARBA00046511"/>
    </source>
</evidence>
<evidence type="ECO:0000256" key="6">
    <source>
        <dbReference type="ARBA" id="ARBA00034661"/>
    </source>
</evidence>
<comment type="subunit">
    <text evidence="7">Interacts with poly(A) polymerase catalytic subunit OPG063. Interacts with OPG109 and OPG123; these interactions might help linking transcription to capping and polyadenylation.</text>
</comment>
<gene>
    <name evidence="8" type="ORF">STCU_07927</name>
</gene>
<evidence type="ECO:0000256" key="3">
    <source>
        <dbReference type="ARBA" id="ARBA00015701"/>
    </source>
</evidence>
<dbReference type="InterPro" id="IPR029063">
    <property type="entry name" value="SAM-dependent_MTases_sf"/>
</dbReference>
<evidence type="ECO:0000256" key="4">
    <source>
        <dbReference type="ARBA" id="ARBA00022768"/>
    </source>
</evidence>
<dbReference type="OrthoDB" id="270189at2759"/>
<dbReference type="AlphaFoldDB" id="S9V7U5"/>
<comment type="caution">
    <text evidence="8">The sequence shown here is derived from an EMBL/GenBank/DDBJ whole genome shotgun (WGS) entry which is preliminary data.</text>
</comment>
<evidence type="ECO:0000256" key="5">
    <source>
        <dbReference type="ARBA" id="ARBA00022917"/>
    </source>
</evidence>
<reference evidence="8 9" key="1">
    <citation type="journal article" date="2013" name="PLoS ONE">
        <title>Predicting the Proteins of Angomonas deanei, Strigomonas culicis and Their Respective Endosymbionts Reveals New Aspects of the Trypanosomatidae Family.</title>
        <authorList>
            <person name="Motta M.C."/>
            <person name="Martins A.C."/>
            <person name="de Souza S.S."/>
            <person name="Catta-Preta C.M."/>
            <person name="Silva R."/>
            <person name="Klein C.C."/>
            <person name="de Almeida L.G."/>
            <person name="de Lima Cunha O."/>
            <person name="Ciapina L.P."/>
            <person name="Brocchi M."/>
            <person name="Colabardini A.C."/>
            <person name="de Araujo Lima B."/>
            <person name="Machado C.R."/>
            <person name="de Almeida Soares C.M."/>
            <person name="Probst C.M."/>
            <person name="de Menezes C.B."/>
            <person name="Thompson C.E."/>
            <person name="Bartholomeu D.C."/>
            <person name="Gradia D.F."/>
            <person name="Pavoni D.P."/>
            <person name="Grisard E.C."/>
            <person name="Fantinatti-Garboggini F."/>
            <person name="Marchini F.K."/>
            <person name="Rodrigues-Luiz G.F."/>
            <person name="Wagner G."/>
            <person name="Goldman G.H."/>
            <person name="Fietto J.L."/>
            <person name="Elias M.C."/>
            <person name="Goldman M.H."/>
            <person name="Sagot M.F."/>
            <person name="Pereira M."/>
            <person name="Stoco P.H."/>
            <person name="de Mendonca-Neto R.P."/>
            <person name="Teixeira S.M."/>
            <person name="Maciel T.E."/>
            <person name="de Oliveira Mendes T.A."/>
            <person name="Urmenyi T.P."/>
            <person name="de Souza W."/>
            <person name="Schenkman S."/>
            <person name="de Vasconcelos A.T."/>
        </authorList>
    </citation>
    <scope>NUCLEOTIDE SEQUENCE [LARGE SCALE GENOMIC DNA]</scope>
</reference>
<dbReference type="SUPFAM" id="SSF53335">
    <property type="entry name" value="S-adenosyl-L-methionine-dependent methyltransferases"/>
    <property type="match status" value="1"/>
</dbReference>
<sequence length="431" mass="49458">MLHFNELWVLRSDCQRQVYEPSAAATFAQVKMKGLHYGQRKLHLSEMQLLNTVYKDIKPSKPILFVYAGAAPGVHLPFLFELYPSIKCVLIDPAPFCAEVKALAADGPILELINDICTDELCLRLSRSYGSKHYMVFVSDIRTGNPSKMTKNIEHTKMMEMDNELQKSWCLSIKADIAMLKFHPPYPKETDPTSSRFDPEDDTPAQISYLAGVSLWGVWAPKSSSEVRLVVTGPFGGNMKIAEAVYDCKEHEEICHFYNINNRYNQDCKVERSILEDYISLYPDKYASVVLLSNEMSKRLGFPLFQPLEKDFTEDHARFLSLIYSTRNPEAVLLFDMFKSVMSIDQVVAVVNQYKESEVVPQNVTVGGVKLSESFWKCFCKGDFADIYSLPKFRWRFFGNLFFQKVALRTIIMRREDDNVHLLLSVILFAY</sequence>